<evidence type="ECO:0000313" key="3">
    <source>
        <dbReference type="Proteomes" id="UP000215509"/>
    </source>
</evidence>
<protein>
    <submittedName>
        <fullName evidence="2">Aminoglycoside phosphotransferase</fullName>
    </submittedName>
</protein>
<evidence type="ECO:0000259" key="1">
    <source>
        <dbReference type="Pfam" id="PF01636"/>
    </source>
</evidence>
<dbReference type="EMBL" id="NMQW01000039">
    <property type="protein sequence ID" value="OXM83714.1"/>
    <property type="molecule type" value="Genomic_DNA"/>
</dbReference>
<reference evidence="2 3" key="1">
    <citation type="submission" date="2017-07" db="EMBL/GenBank/DDBJ databases">
        <title>Genome sequencing and assembly of Paenibacillus rigui.</title>
        <authorList>
            <person name="Mayilraj S."/>
        </authorList>
    </citation>
    <scope>NUCLEOTIDE SEQUENCE [LARGE SCALE GENOMIC DNA]</scope>
    <source>
        <strain evidence="2 3">JCM 16352</strain>
    </source>
</reference>
<keyword evidence="2" id="KW-0808">Transferase</keyword>
<dbReference type="RefSeq" id="WP_094017472.1">
    <property type="nucleotide sequence ID" value="NZ_NMQW01000039.1"/>
</dbReference>
<dbReference type="Proteomes" id="UP000215509">
    <property type="component" value="Unassembled WGS sequence"/>
</dbReference>
<accession>A0A229UK87</accession>
<dbReference type="PANTHER" id="PTHR21310">
    <property type="entry name" value="AMINOGLYCOSIDE PHOSPHOTRANSFERASE-RELATED-RELATED"/>
    <property type="match status" value="1"/>
</dbReference>
<comment type="caution">
    <text evidence="2">The sequence shown here is derived from an EMBL/GenBank/DDBJ whole genome shotgun (WGS) entry which is preliminary data.</text>
</comment>
<feature type="domain" description="Aminoglycoside phosphotransferase" evidence="1">
    <location>
        <begin position="28"/>
        <end position="237"/>
    </location>
</feature>
<dbReference type="InterPro" id="IPR011009">
    <property type="entry name" value="Kinase-like_dom_sf"/>
</dbReference>
<keyword evidence="3" id="KW-1185">Reference proteome</keyword>
<dbReference type="Gene3D" id="3.30.200.20">
    <property type="entry name" value="Phosphorylase Kinase, domain 1"/>
    <property type="match status" value="1"/>
</dbReference>
<sequence>MNDFFHKLKWVEYSPEVSSLLAQEVPMDITPMASGLEADVFQISTQDSAFVLKVWNRNSKPDISVQYKLLKALHHQRIAASKPLGWGMDQDHHQVLLTSFDGAPLHKLNKAKLTELAAILAEVHKIPLETLDSLTVPTYNFVKYFFPGVDRHPDIKERLIMLVEQSKMEQKSLIHGDYHLGNIVETDGKCTIIDWTNVQLGDPRYDIAWSIILIWIYVNERHSAAFRSLFLTKYSYTGEELELFEALACLRWILLNRFGNLPQRNNTITTVRTILTQNKYLNEALL</sequence>
<proteinExistence type="predicted"/>
<dbReference type="SUPFAM" id="SSF56112">
    <property type="entry name" value="Protein kinase-like (PK-like)"/>
    <property type="match status" value="1"/>
</dbReference>
<dbReference type="InterPro" id="IPR051678">
    <property type="entry name" value="AGP_Transferase"/>
</dbReference>
<dbReference type="GO" id="GO:0016740">
    <property type="term" value="F:transferase activity"/>
    <property type="evidence" value="ECO:0007669"/>
    <property type="project" value="UniProtKB-KW"/>
</dbReference>
<evidence type="ECO:0000313" key="2">
    <source>
        <dbReference type="EMBL" id="OXM83714.1"/>
    </source>
</evidence>
<dbReference type="Gene3D" id="3.90.1200.10">
    <property type="match status" value="1"/>
</dbReference>
<dbReference type="AlphaFoldDB" id="A0A229UK87"/>
<dbReference type="Pfam" id="PF01636">
    <property type="entry name" value="APH"/>
    <property type="match status" value="1"/>
</dbReference>
<dbReference type="InterPro" id="IPR002575">
    <property type="entry name" value="Aminoglycoside_PTrfase"/>
</dbReference>
<dbReference type="OrthoDB" id="9812495at2"/>
<gene>
    <name evidence="2" type="ORF">CF651_24270</name>
</gene>
<name>A0A229UK87_9BACL</name>
<organism evidence="2 3">
    <name type="scientific">Paenibacillus rigui</name>
    <dbReference type="NCBI Taxonomy" id="554312"/>
    <lineage>
        <taxon>Bacteria</taxon>
        <taxon>Bacillati</taxon>
        <taxon>Bacillota</taxon>
        <taxon>Bacilli</taxon>
        <taxon>Bacillales</taxon>
        <taxon>Paenibacillaceae</taxon>
        <taxon>Paenibacillus</taxon>
    </lineage>
</organism>